<protein>
    <submittedName>
        <fullName evidence="2">S-layer homology domain-containing protein</fullName>
    </submittedName>
</protein>
<feature type="domain" description="SLH" evidence="1">
    <location>
        <begin position="188"/>
        <end position="246"/>
    </location>
</feature>
<dbReference type="PANTHER" id="PTHR43308">
    <property type="entry name" value="OUTER MEMBRANE PROTEIN ALPHA-RELATED"/>
    <property type="match status" value="1"/>
</dbReference>
<reference evidence="2 3" key="1">
    <citation type="submission" date="2017-01" db="EMBL/GenBank/DDBJ databases">
        <authorList>
            <person name="Varghese N."/>
            <person name="Submissions S."/>
        </authorList>
    </citation>
    <scope>NUCLEOTIDE SEQUENCE [LARGE SCALE GENOMIC DNA]</scope>
    <source>
        <strain evidence="2 3">ATCC 23464</strain>
    </source>
</reference>
<dbReference type="Pfam" id="PF00395">
    <property type="entry name" value="SLH"/>
    <property type="match status" value="3"/>
</dbReference>
<dbReference type="InterPro" id="IPR051465">
    <property type="entry name" value="Cell_Envelope_Struct_Comp"/>
</dbReference>
<name>A0ABY1JU87_9BACL</name>
<organism evidence="2 3">
    <name type="scientific">Paenibacillus macquariensis</name>
    <dbReference type="NCBI Taxonomy" id="948756"/>
    <lineage>
        <taxon>Bacteria</taxon>
        <taxon>Bacillati</taxon>
        <taxon>Bacillota</taxon>
        <taxon>Bacilli</taxon>
        <taxon>Bacillales</taxon>
        <taxon>Paenibacillaceae</taxon>
        <taxon>Paenibacillus</taxon>
    </lineage>
</organism>
<dbReference type="EMBL" id="FTNK01000004">
    <property type="protein sequence ID" value="SIQ78876.1"/>
    <property type="molecule type" value="Genomic_DNA"/>
</dbReference>
<feature type="domain" description="SLH" evidence="1">
    <location>
        <begin position="58"/>
        <end position="118"/>
    </location>
</feature>
<dbReference type="Proteomes" id="UP000186666">
    <property type="component" value="Unassembled WGS sequence"/>
</dbReference>
<evidence type="ECO:0000259" key="1">
    <source>
        <dbReference type="PROSITE" id="PS51272"/>
    </source>
</evidence>
<accession>A0ABY1JU87</accession>
<feature type="domain" description="SLH" evidence="1">
    <location>
        <begin position="119"/>
        <end position="185"/>
    </location>
</feature>
<comment type="caution">
    <text evidence="2">The sequence shown here is derived from an EMBL/GenBank/DDBJ whole genome shotgun (WGS) entry which is preliminary data.</text>
</comment>
<keyword evidence="3" id="KW-1185">Reference proteome</keyword>
<sequence length="246" mass="26872">MNMTLHYDAKQLTNGQKPAVYYYNTDRQSWVYLGGKINSDGTVSVETKHFDTYAVFGNEPVVFSDMDGHWGSSSIERLAGMNVIRGYDDSLFHPNAQVTRVQFASMLAKSMGLDTSNEVQKFTDASQIPTWAQADVAALVQAGFINGYSGIDGITFKPNQVITRAEMATMLGKVLKAPSISEPTPTSVNTFQDASSIPDWAGAEVNSLVESGIIQGYGDQTFRSNMHATRAEAATMLYKLLDALNI</sequence>
<gene>
    <name evidence="2" type="ORF">SAMN05421578_10456</name>
</gene>
<evidence type="ECO:0000313" key="3">
    <source>
        <dbReference type="Proteomes" id="UP000186666"/>
    </source>
</evidence>
<dbReference type="RefSeq" id="WP_068585880.1">
    <property type="nucleotide sequence ID" value="NZ_FTNK01000004.1"/>
</dbReference>
<proteinExistence type="predicted"/>
<evidence type="ECO:0000313" key="2">
    <source>
        <dbReference type="EMBL" id="SIQ78876.1"/>
    </source>
</evidence>
<dbReference type="PROSITE" id="PS51272">
    <property type="entry name" value="SLH"/>
    <property type="match status" value="3"/>
</dbReference>
<dbReference type="InterPro" id="IPR001119">
    <property type="entry name" value="SLH_dom"/>
</dbReference>